<dbReference type="Gene3D" id="3.40.50.1010">
    <property type="entry name" value="5'-nuclease"/>
    <property type="match status" value="1"/>
</dbReference>
<dbReference type="GeneID" id="33319549"/>
<proteinExistence type="predicted"/>
<dbReference type="PANTHER" id="PTHR39677:SF4">
    <property type="entry name" value="RIBONUCLEASE VAPC6"/>
    <property type="match status" value="1"/>
</dbReference>
<evidence type="ECO:0000313" key="2">
    <source>
        <dbReference type="EMBL" id="ASJ02477.1"/>
    </source>
</evidence>
<dbReference type="KEGG" id="tprf:A3L09_04010"/>
<dbReference type="InterPro" id="IPR002716">
    <property type="entry name" value="PIN_dom"/>
</dbReference>
<name>A0A2Z2M876_THEPR</name>
<evidence type="ECO:0000313" key="3">
    <source>
        <dbReference type="Proteomes" id="UP000250179"/>
    </source>
</evidence>
<dbReference type="AlphaFoldDB" id="A0A2Z2M876"/>
<organism evidence="2 3">
    <name type="scientific">Thermococcus profundus</name>
    <dbReference type="NCBI Taxonomy" id="49899"/>
    <lineage>
        <taxon>Archaea</taxon>
        <taxon>Methanobacteriati</taxon>
        <taxon>Methanobacteriota</taxon>
        <taxon>Thermococci</taxon>
        <taxon>Thermococcales</taxon>
        <taxon>Thermococcaceae</taxon>
        <taxon>Thermococcus</taxon>
    </lineage>
</organism>
<dbReference type="Proteomes" id="UP000250179">
    <property type="component" value="Chromosome"/>
</dbReference>
<dbReference type="SUPFAM" id="SSF88723">
    <property type="entry name" value="PIN domain-like"/>
    <property type="match status" value="1"/>
</dbReference>
<dbReference type="InterPro" id="IPR029060">
    <property type="entry name" value="PIN-like_dom_sf"/>
</dbReference>
<evidence type="ECO:0000259" key="1">
    <source>
        <dbReference type="SMART" id="SM00670"/>
    </source>
</evidence>
<feature type="domain" description="PIN" evidence="1">
    <location>
        <begin position="2"/>
        <end position="133"/>
    </location>
</feature>
<dbReference type="RefSeq" id="WP_088857738.1">
    <property type="nucleotide sequence ID" value="NZ_CP014862.1"/>
</dbReference>
<sequence>MRRYLVDSSVILEALRGNSRAKELLKSVENDPKFINPVIFSEVLFVFLKQVTGKSYLTLRNNTEEIKAHEDKIEKLYLFLRDNFVELPVTEEITDMAFGFLKKYGLLPNDAIILATAKFYELSLVSMDSDFEGASTAEGIECVCNVRQQGR</sequence>
<dbReference type="OrthoDB" id="93300at2157"/>
<dbReference type="CDD" id="cd18677">
    <property type="entry name" value="PIN_MjVapC2-VapC6_like"/>
    <property type="match status" value="1"/>
</dbReference>
<gene>
    <name evidence="2" type="ORF">A3L09_04010</name>
</gene>
<dbReference type="SMART" id="SM00670">
    <property type="entry name" value="PINc"/>
    <property type="match status" value="1"/>
</dbReference>
<dbReference type="EMBL" id="CP014862">
    <property type="protein sequence ID" value="ASJ02477.1"/>
    <property type="molecule type" value="Genomic_DNA"/>
</dbReference>
<dbReference type="Pfam" id="PF01850">
    <property type="entry name" value="PIN"/>
    <property type="match status" value="1"/>
</dbReference>
<accession>A0A2Z2M876</accession>
<protein>
    <submittedName>
        <fullName evidence="2">Nucleotide-binding protein</fullName>
    </submittedName>
</protein>
<keyword evidence="3" id="KW-1185">Reference proteome</keyword>
<dbReference type="PANTHER" id="PTHR39677">
    <property type="entry name" value="RIBONUCLEASE VAPC6"/>
    <property type="match status" value="1"/>
</dbReference>
<reference evidence="2 3" key="1">
    <citation type="submission" date="2016-03" db="EMBL/GenBank/DDBJ databases">
        <title>Complete genome sequence of Thermococcus profundus strain DT5432.</title>
        <authorList>
            <person name="Oger P.M."/>
        </authorList>
    </citation>
    <scope>NUCLEOTIDE SEQUENCE [LARGE SCALE GENOMIC DNA]</scope>
    <source>
        <strain evidence="2 3">DT 5432</strain>
    </source>
</reference>